<keyword evidence="2" id="KW-1185">Reference proteome</keyword>
<name>A0ACC2W4T0_9TREE</name>
<reference evidence="1" key="1">
    <citation type="submission" date="2023-04" db="EMBL/GenBank/DDBJ databases">
        <title>Draft Genome sequencing of Naganishia species isolated from polar environments using Oxford Nanopore Technology.</title>
        <authorList>
            <person name="Leo P."/>
            <person name="Venkateswaran K."/>
        </authorList>
    </citation>
    <scope>NUCLEOTIDE SEQUENCE</scope>
    <source>
        <strain evidence="1">MNA-CCFEE 5261</strain>
    </source>
</reference>
<sequence>MANHGPIHLPAEEDNKTSALMPKVTTGIVISEVVRTATLAGAAGAQIYSAIWARKHSLYSGNERGLPNRFDLRIWFALGTWQFQVTSAACLTAGVIASVYLASSRRHTLIRKSTYVLVNTMLLILFFLNAYRNVYPKATYFAIAVSEPQWVAWTLSACLTNSAVFVPLFQPRPAPYSYINPDEISDSDKVATEASIRDPTPHPQLTASLFSATFYSFMDPVLLRAFRSSRSFEPTFSANELPPTRPQDRSKRLEEEYMSIVDPIARRQRGLKERSLVINLLSAFKNVSMVMAGMMVIKATAEFLSPIALERLLSYIERDGEEAVFRPWIWIVLLFIGPVVSSIATQCYGLLSDDAAKITSPVLPASAREPELIPDLSEEQPAKGHEVTESATGEIPAAINGPQMDADSEEKKPEKQASLVGRIITLMTADIDQMMDGRDIFLVAVYCPLQIVLGTIFLYQILSWSALVGMLVTFITLPIPGMLAKLLNTAQADLMKVTDKRVQAVSEALTTLRLVKTFAWEEKVMKQLSAKRDAEIKAIKRTKVLSSVIGGVVWMLPVIPMALSYGLYVGVEHKALTAAKVFSSVSVFDMIRSQGWILMDQAQKLITVNVSLQRFDEFVRHTRLLARFDLDKSGSTAQYDKEEELTEEHGICIRHCDFAWQTVNDSEAVGTSRQFAFRLTVGTLEFPLGQTTLINGPTGCGKTSLLMALLGEMEQVPRNVEACVHLPRAQGVALCMQNAWVMEGTVKDNIVFGSLFDEARYRKVLHQCALTQDLALWDAGDQTELGEKGLTASGGQKARISLARAVYSSSPILLLDDVLAALDLHTTKFIVDKLFRGDLLEGRTVIVVTHHVSLMKPVSDFVISISPDGVVGCPEPIDRTEHPGSNSETSSTIMDSVLLDENKGLDVIHREPTGSGKLLIGEDKAQGKVSRRTILQYFASAGGFFYWTIYFSDIVLGEVLFAYCNLWLGIWSRAYEGTDPSKVSAPYYLGIYVALMLLQISAYCSSSLIWTFGCLRASRDLHRRLATSVLRSTLRWLDTTPTGNMISRFTKDIKSCDSALTRVFQGFSELTVTLAMKFVLLIWMVPAFAPLALAVGFVGGLVGEFYVRAQMDVKRETSNAKSPLYSQFAAAISGIVSIRAYGSETRLQAQLQKRADHYTRCATAMYNLNRWINIRVDVLGAIFSSGLAIFLVYGSNNFDPVFIGFGLNQAVSVSEIILHWVKLSNEFEVQCNSIERINEFLSIDKEPEAIPKNEPPASWPTSGEIVFSNVSARYFKGGPQVLKDVSLRIQSGSRVGIIGRTGSGKSTLALALLRLIPLEGSISISGQDTKQLNLPALRKSVMSIPQEPTLLAGTLRTNLDPFDEYDDADLYEALKISGLGTGGASLRDEAQNSSTAKLTLESEIASGGSNLSQVSFEGASAGRFCLLTTAIQGQRQLVSLARALVRNSKILILDEATASVDFQTDHLVQQAIRNLHGVTILTIAHRLSTIMDYDFVLVLGDGMVLEYDTPKALLANSKGLLRALVDSSAEKEELERLAGYTA</sequence>
<dbReference type="Proteomes" id="UP001241377">
    <property type="component" value="Unassembled WGS sequence"/>
</dbReference>
<evidence type="ECO:0000313" key="2">
    <source>
        <dbReference type="Proteomes" id="UP001241377"/>
    </source>
</evidence>
<dbReference type="EMBL" id="JASBWR010000028">
    <property type="protein sequence ID" value="KAJ9106750.1"/>
    <property type="molecule type" value="Genomic_DNA"/>
</dbReference>
<organism evidence="1 2">
    <name type="scientific">Naganishia cerealis</name>
    <dbReference type="NCBI Taxonomy" id="610337"/>
    <lineage>
        <taxon>Eukaryota</taxon>
        <taxon>Fungi</taxon>
        <taxon>Dikarya</taxon>
        <taxon>Basidiomycota</taxon>
        <taxon>Agaricomycotina</taxon>
        <taxon>Tremellomycetes</taxon>
        <taxon>Filobasidiales</taxon>
        <taxon>Filobasidiaceae</taxon>
        <taxon>Naganishia</taxon>
    </lineage>
</organism>
<protein>
    <submittedName>
        <fullName evidence="1">Uncharacterized protein</fullName>
    </submittedName>
</protein>
<gene>
    <name evidence="1" type="ORF">QFC19_003062</name>
</gene>
<evidence type="ECO:0000313" key="1">
    <source>
        <dbReference type="EMBL" id="KAJ9106750.1"/>
    </source>
</evidence>
<accession>A0ACC2W4T0</accession>
<comment type="caution">
    <text evidence="1">The sequence shown here is derived from an EMBL/GenBank/DDBJ whole genome shotgun (WGS) entry which is preliminary data.</text>
</comment>
<proteinExistence type="predicted"/>